<proteinExistence type="predicted"/>
<reference evidence="4" key="1">
    <citation type="journal article" date="2013" name="Nature">
        <title>Pan genome of the phytoplankton Emiliania underpins its global distribution.</title>
        <authorList>
            <person name="Read B.A."/>
            <person name="Kegel J."/>
            <person name="Klute M.J."/>
            <person name="Kuo A."/>
            <person name="Lefebvre S.C."/>
            <person name="Maumus F."/>
            <person name="Mayer C."/>
            <person name="Miller J."/>
            <person name="Monier A."/>
            <person name="Salamov A."/>
            <person name="Young J."/>
            <person name="Aguilar M."/>
            <person name="Claverie J.M."/>
            <person name="Frickenhaus S."/>
            <person name="Gonzalez K."/>
            <person name="Herman E.K."/>
            <person name="Lin Y.C."/>
            <person name="Napier J."/>
            <person name="Ogata H."/>
            <person name="Sarno A.F."/>
            <person name="Shmutz J."/>
            <person name="Schroeder D."/>
            <person name="de Vargas C."/>
            <person name="Verret F."/>
            <person name="von Dassow P."/>
            <person name="Valentin K."/>
            <person name="Van de Peer Y."/>
            <person name="Wheeler G."/>
            <person name="Dacks J.B."/>
            <person name="Delwiche C.F."/>
            <person name="Dyhrman S.T."/>
            <person name="Glockner G."/>
            <person name="John U."/>
            <person name="Richards T."/>
            <person name="Worden A.Z."/>
            <person name="Zhang X."/>
            <person name="Grigoriev I.V."/>
            <person name="Allen A.E."/>
            <person name="Bidle K."/>
            <person name="Borodovsky M."/>
            <person name="Bowler C."/>
            <person name="Brownlee C."/>
            <person name="Cock J.M."/>
            <person name="Elias M."/>
            <person name="Gladyshev V.N."/>
            <person name="Groth M."/>
            <person name="Guda C."/>
            <person name="Hadaegh A."/>
            <person name="Iglesias-Rodriguez M.D."/>
            <person name="Jenkins J."/>
            <person name="Jones B.M."/>
            <person name="Lawson T."/>
            <person name="Leese F."/>
            <person name="Lindquist E."/>
            <person name="Lobanov A."/>
            <person name="Lomsadze A."/>
            <person name="Malik S.B."/>
            <person name="Marsh M.E."/>
            <person name="Mackinder L."/>
            <person name="Mock T."/>
            <person name="Mueller-Roeber B."/>
            <person name="Pagarete A."/>
            <person name="Parker M."/>
            <person name="Probert I."/>
            <person name="Quesneville H."/>
            <person name="Raines C."/>
            <person name="Rensing S.A."/>
            <person name="Riano-Pachon D.M."/>
            <person name="Richier S."/>
            <person name="Rokitta S."/>
            <person name="Shiraiwa Y."/>
            <person name="Soanes D.M."/>
            <person name="van der Giezen M."/>
            <person name="Wahlund T.M."/>
            <person name="Williams B."/>
            <person name="Wilson W."/>
            <person name="Wolfe G."/>
            <person name="Wurch L.L."/>
        </authorList>
    </citation>
    <scope>NUCLEOTIDE SEQUENCE</scope>
</reference>
<dbReference type="HOGENOM" id="CLU_373186_0_0_1"/>
<dbReference type="Gene3D" id="2.20.70.10">
    <property type="match status" value="1"/>
</dbReference>
<dbReference type="InterPro" id="IPR041677">
    <property type="entry name" value="DNA2/NAM7_AAA_11"/>
</dbReference>
<dbReference type="PANTHER" id="PTHR10887:SF341">
    <property type="entry name" value="NFX1-TYPE ZINC FINGER-CONTAINING PROTEIN 1"/>
    <property type="match status" value="1"/>
</dbReference>
<feature type="compositionally biased region" description="Low complexity" evidence="1">
    <location>
        <begin position="48"/>
        <end position="64"/>
    </location>
</feature>
<feature type="region of interest" description="Disordered" evidence="1">
    <location>
        <begin position="646"/>
        <end position="700"/>
    </location>
</feature>
<dbReference type="Pfam" id="PF13086">
    <property type="entry name" value="AAA_11"/>
    <property type="match status" value="1"/>
</dbReference>
<dbReference type="GO" id="GO:0004386">
    <property type="term" value="F:helicase activity"/>
    <property type="evidence" value="ECO:0007669"/>
    <property type="project" value="InterPro"/>
</dbReference>
<feature type="domain" description="WW" evidence="2">
    <location>
        <begin position="702"/>
        <end position="736"/>
    </location>
</feature>
<dbReference type="eggNOG" id="KOG1807">
    <property type="taxonomic scope" value="Eukaryota"/>
</dbReference>
<dbReference type="CDD" id="cd18808">
    <property type="entry name" value="SF1_C_Upf1"/>
    <property type="match status" value="1"/>
</dbReference>
<evidence type="ECO:0000313" key="3">
    <source>
        <dbReference type="EnsemblProtists" id="EOD34970"/>
    </source>
</evidence>
<accession>A0A0D3KGT5</accession>
<dbReference type="InterPro" id="IPR047187">
    <property type="entry name" value="SF1_C_Upf1"/>
</dbReference>
<dbReference type="SUPFAM" id="SSF52540">
    <property type="entry name" value="P-loop containing nucleoside triphosphate hydrolases"/>
    <property type="match status" value="1"/>
</dbReference>
<dbReference type="InterPro" id="IPR001202">
    <property type="entry name" value="WW_dom"/>
</dbReference>
<dbReference type="GeneID" id="17280240"/>
<evidence type="ECO:0000313" key="4">
    <source>
        <dbReference type="Proteomes" id="UP000013827"/>
    </source>
</evidence>
<keyword evidence="4" id="KW-1185">Reference proteome</keyword>
<protein>
    <recommendedName>
        <fullName evidence="2">WW domain-containing protein</fullName>
    </recommendedName>
</protein>
<feature type="region of interest" description="Disordered" evidence="1">
    <location>
        <begin position="1"/>
        <end position="28"/>
    </location>
</feature>
<dbReference type="RefSeq" id="XP_005787399.1">
    <property type="nucleotide sequence ID" value="XM_005787342.1"/>
</dbReference>
<sequence length="745" mass="78986">MLSREEEVEATRETLLSPKVSGARPDGVQSWLHHRLARRRSAERKARAAVADEATAGAVSDAASVSDLSEVNLSDYPDAEEGELPDEGEVAPPSVAESAEGLCGSDSPPILVLCHTNHALDQFLEGILAFEPRVVRVGGRSQSEALKEHNLAERLRVRKEERAGSRKTLLGNVHAHLKGSRERLSAAAKQSHRTWGGGLLSGLLLRGQRSFRGALAAARQAPLCALAAALERLPEEGMAAWLGLPPAGEASLESVLAQPQMGPAATEACCDEADRAAYSGGGPAAAMESVPLVDRWALYNSLRAGAQTRAQAELVAALESYRLAAAAEQALEEAEALAVLRGAAVVGMTTTGAAKYQTLVRQLECRVIVFEEAAEVLEAHVLASLGKSTAQLLLIGDHQQLRPSAACHELALHYGLTVSLFERALNNNVPYVRLRTQRRMRPQISRLLSPIYPELIDHPSTFNRPAVVGLAHPAYFLTHQSPERTQGDLISPENPHEVEVLCCLAALLVGSGYAPAKITVLSAYVGQLIALRAGFAACGLDGLVLSTVDAYQGEENDIVLLSLVRSNSDGRPSFTARRPPCERRLFMCLRGSELWRQVARHVADAGVSGAGLPLALGDVSAMPPPSRLGSVESSAADAAKGPQLGVAGVAGAGSDTAPSPTTARIPGSRDQLAPGGGCGDPLQEGQSAGGAEAAALEEEVELPLPPGWRKAMSRTHGREYLYNESTGRRVWRVQSIDAADFRPQD</sequence>
<evidence type="ECO:0000256" key="1">
    <source>
        <dbReference type="SAM" id="MobiDB-lite"/>
    </source>
</evidence>
<feature type="region of interest" description="Disordered" evidence="1">
    <location>
        <begin position="76"/>
        <end position="102"/>
    </location>
</feature>
<dbReference type="STRING" id="2903.R1F7S1"/>
<dbReference type="InterPro" id="IPR027417">
    <property type="entry name" value="P-loop_NTPase"/>
</dbReference>
<feature type="region of interest" description="Disordered" evidence="1">
    <location>
        <begin position="42"/>
        <end position="64"/>
    </location>
</feature>
<name>A0A0D3KGT5_EMIH1</name>
<dbReference type="AlphaFoldDB" id="A0A0D3KGT5"/>
<organism evidence="3 4">
    <name type="scientific">Emiliania huxleyi (strain CCMP1516)</name>
    <dbReference type="NCBI Taxonomy" id="280463"/>
    <lineage>
        <taxon>Eukaryota</taxon>
        <taxon>Haptista</taxon>
        <taxon>Haptophyta</taxon>
        <taxon>Prymnesiophyceae</taxon>
        <taxon>Isochrysidales</taxon>
        <taxon>Noelaerhabdaceae</taxon>
        <taxon>Emiliania</taxon>
    </lineage>
</organism>
<dbReference type="GO" id="GO:0031380">
    <property type="term" value="C:nuclear RNA-directed RNA polymerase complex"/>
    <property type="evidence" value="ECO:0007669"/>
    <property type="project" value="TreeGrafter"/>
</dbReference>
<dbReference type="PANTHER" id="PTHR10887">
    <property type="entry name" value="DNA2/NAM7 HELICASE FAMILY"/>
    <property type="match status" value="1"/>
</dbReference>
<dbReference type="EnsemblProtists" id="EOD34970">
    <property type="protein sequence ID" value="EOD34970"/>
    <property type="gene ID" value="EMIHUDRAFT_455439"/>
</dbReference>
<dbReference type="KEGG" id="ehx:EMIHUDRAFT_455439"/>
<dbReference type="Gene3D" id="3.40.50.300">
    <property type="entry name" value="P-loop containing nucleotide triphosphate hydrolases"/>
    <property type="match status" value="2"/>
</dbReference>
<evidence type="ECO:0000259" key="2">
    <source>
        <dbReference type="PROSITE" id="PS50020"/>
    </source>
</evidence>
<dbReference type="PROSITE" id="PS50020">
    <property type="entry name" value="WW_DOMAIN_2"/>
    <property type="match status" value="1"/>
</dbReference>
<feature type="compositionally biased region" description="Acidic residues" evidence="1">
    <location>
        <begin position="77"/>
        <end position="89"/>
    </location>
</feature>
<dbReference type="Proteomes" id="UP000013827">
    <property type="component" value="Unassembled WGS sequence"/>
</dbReference>
<dbReference type="InterPro" id="IPR045055">
    <property type="entry name" value="DNA2/NAM7-like"/>
</dbReference>
<dbReference type="PaxDb" id="2903-EOD34970"/>
<dbReference type="InterPro" id="IPR041679">
    <property type="entry name" value="DNA2/NAM7-like_C"/>
</dbReference>
<reference evidence="3" key="2">
    <citation type="submission" date="2024-10" db="UniProtKB">
        <authorList>
            <consortium name="EnsemblProtists"/>
        </authorList>
    </citation>
    <scope>IDENTIFICATION</scope>
</reference>
<dbReference type="Pfam" id="PF13087">
    <property type="entry name" value="AAA_12"/>
    <property type="match status" value="1"/>
</dbReference>
<dbReference type="GO" id="GO:0031048">
    <property type="term" value="P:regulatory ncRNA-mediated heterochromatin formation"/>
    <property type="evidence" value="ECO:0007669"/>
    <property type="project" value="TreeGrafter"/>
</dbReference>